<feature type="compositionally biased region" description="Low complexity" evidence="7">
    <location>
        <begin position="38"/>
        <end position="51"/>
    </location>
</feature>
<dbReference type="InterPro" id="IPR023393">
    <property type="entry name" value="START-like_dom_sf"/>
</dbReference>
<keyword evidence="3 6" id="KW-0853">WD repeat</keyword>
<dbReference type="Proteomes" id="UP000824890">
    <property type="component" value="Unassembled WGS sequence"/>
</dbReference>
<feature type="compositionally biased region" description="Polar residues" evidence="7">
    <location>
        <begin position="701"/>
        <end position="714"/>
    </location>
</feature>
<dbReference type="CDD" id="cd09810">
    <property type="entry name" value="LPOR_like_SDR_c_like"/>
    <property type="match status" value="1"/>
</dbReference>
<dbReference type="Gene3D" id="3.30.530.20">
    <property type="match status" value="1"/>
</dbReference>
<feature type="region of interest" description="Disordered" evidence="7">
    <location>
        <begin position="701"/>
        <end position="722"/>
    </location>
</feature>
<name>A0ABQ8BNR9_BRANA</name>
<dbReference type="PRINTS" id="PR00320">
    <property type="entry name" value="GPROTEINBRPT"/>
</dbReference>
<comment type="subcellular location">
    <subcellularLocation>
        <location evidence="1">Plastid</location>
        <location evidence="1">Chloroplast</location>
    </subcellularLocation>
</comment>
<dbReference type="EMBL" id="JAGKQM010000010">
    <property type="protein sequence ID" value="KAH0906422.1"/>
    <property type="molecule type" value="Genomic_DNA"/>
</dbReference>
<feature type="repeat" description="WD" evidence="6">
    <location>
        <begin position="347"/>
        <end position="388"/>
    </location>
</feature>
<keyword evidence="8" id="KW-0472">Membrane</keyword>
<feature type="transmembrane region" description="Helical" evidence="8">
    <location>
        <begin position="1545"/>
        <end position="1569"/>
    </location>
</feature>
<keyword evidence="5" id="KW-0677">Repeat</keyword>
<evidence type="ECO:0000256" key="8">
    <source>
        <dbReference type="SAM" id="Phobius"/>
    </source>
</evidence>
<proteinExistence type="predicted"/>
<feature type="compositionally biased region" description="Basic and acidic residues" evidence="7">
    <location>
        <begin position="288"/>
        <end position="305"/>
    </location>
</feature>
<sequence>MIKMMVMNGRNDVVEEDNDDCFYESLDRVLSSCSCSTSNSDYDSDNPNTSDPIHDPTPTPTPFPLPSGFELWKSEPESVTERRIRLLRGLGLSDEPDLRSKSRRKGICSSHFARSVSSDVSFSNHRGQCENVDSGKLRQYTGSVNKLNDHHKPRNDGNNVPFGFISKEPIETDIVEKQRLNGRDVQMCTIRNLDNGKEFVVNEVREDGVLEKLKEVGTDRQLTLEEFEMCVGTSPIVLELMRRQNVEDVGKDSVDLSTSVSGSRVTKHRRRGSWLKSIKNVASSVAGYKERRSTDDRDSLSERGGHRFSSATDDSRDMSFHDPERVKVRQYGKSCKELTALFKSQEIQAHKGSIWSIKFSLDGRYLATAGEDCVIQIWKVVESERKGELLSMDKQQDDASINLFLLANGSPEPASMSPMRRGRTSFSRKSVSLDNVLVPETVFGLSEKPVCSFVGHLDDVLDLSWSKSQNLLSSSMDKTVRLWDLSSKSCLKVFSHSDYVTCIQFNPVDDNYFISGSLDAKVRIWSIPDHQVVDWNDLHEMVTAACYTPDGQGALVGSYKGTCCLYNTQDNKLQQRKEINLKNRKKKSNHKKITGFQFVAGSSSEVLVTSADSRTRVVDGVDLVHKFKGFRNTNSQISASLTSNGKFLVSASEDSNVYVWNYDSDSRAGRSKRVTVTNSYEHFYCRDVSVAVPWPGKISNNNNSPDESPITANNPPTPVNDPINNKTVTNGIISSATNRYFFDRISATWPEEKLLLAAKNRARTSPRVSVDMSNGPVNRKPSASAWSMVIVTGGLRGEIRTFQNFGLPGKSNASSSFKESSLFGASLSDQIKSDFVSFSLRCKRKQSLRTTGARIRAQTIVTSTTPSVTRSTFDRKKTLRKGNVVVTGASSGLGLATAKALAETGKWHVIMACRDFLKAERAAKSAGMPKDSYTVMHLDLASLDSVRQFVDNFRRAEMPLDVLVSNAAIYQPTANKPTFTAEGFELSANLGDLRGLASGLNGLNSSAMIDGGDFNGAKAYKDSKVCNMLTMQEFHRRFHEETGITFASLYPGCIATTGLFREHIPLFRSLFPLFQKYITKGYVSEAEAGKRLAQVVGDPNLTKSGVYWSWNKTSASFENQLSQEASDVEKARRVWEVSEKLAMALLVSLILGLIAGWLAFVVGLVIGWAWRPRWVSSSDKERVKLECSAPTRSFDLSLPSSPSPRSATSPLKGFGSAPCLKALVCDTWTMALRQQKTVSHVSSSSSSSSSSCDSSDVIAGGKKTEERLPNTVTELDLRQLVQLVERKDGGQAWIQMMDRFTPGMRYQAWLREPKFCAVVVVQNGPTEYRSRTVFEDATPEMLRDFFWDDEFRPTWDTMLASSTTVEECTSTGTMIVRWIRKFPFFCSDREYVIGRRIWNCGKSYYCVTKGVSVPCIPRNNKQKRVELFYSSWCIRPVESRREDGVASACEVLLFHHEDMGIPREIAKLGVKRGMWGAVKKMEPGLRAYQEQRLSGSKLSRPALMAQINTKVTSEHLISLSNGASPVSETPVTHNGGNVAANLKKLLFIGGAVAVVCALTAVLFVFLLSFSETGNVCFVTRRQARRVWKG</sequence>
<dbReference type="PROSITE" id="PS50294">
    <property type="entry name" value="WD_REPEATS_REGION"/>
    <property type="match status" value="3"/>
</dbReference>
<feature type="domain" description="START" evidence="9">
    <location>
        <begin position="1291"/>
        <end position="1490"/>
    </location>
</feature>
<keyword evidence="8" id="KW-0812">Transmembrane</keyword>
<dbReference type="Pfam" id="PF01852">
    <property type="entry name" value="START"/>
    <property type="match status" value="1"/>
</dbReference>
<dbReference type="PANTHER" id="PTHR14221:SF36">
    <property type="entry name" value="SIMILARITY TO WD-CONTAINING PROTEIN"/>
    <property type="match status" value="1"/>
</dbReference>
<dbReference type="InterPro" id="IPR002913">
    <property type="entry name" value="START_lipid-bd_dom"/>
</dbReference>
<evidence type="ECO:0000313" key="11">
    <source>
        <dbReference type="Proteomes" id="UP000824890"/>
    </source>
</evidence>
<dbReference type="PROSITE" id="PS50848">
    <property type="entry name" value="START"/>
    <property type="match status" value="1"/>
</dbReference>
<dbReference type="Pfam" id="PF00400">
    <property type="entry name" value="WD40"/>
    <property type="match status" value="4"/>
</dbReference>
<dbReference type="InterPro" id="IPR015943">
    <property type="entry name" value="WD40/YVTN_repeat-like_dom_sf"/>
</dbReference>
<feature type="region of interest" description="Disordered" evidence="7">
    <location>
        <begin position="1241"/>
        <end position="1265"/>
    </location>
</feature>
<dbReference type="SUPFAM" id="SSF51735">
    <property type="entry name" value="NAD(P)-binding Rossmann-fold domains"/>
    <property type="match status" value="1"/>
</dbReference>
<keyword evidence="8" id="KW-1133">Transmembrane helix</keyword>
<evidence type="ECO:0000259" key="9">
    <source>
        <dbReference type="PROSITE" id="PS50848"/>
    </source>
</evidence>
<evidence type="ECO:0000256" key="2">
    <source>
        <dbReference type="ARBA" id="ARBA00022528"/>
    </source>
</evidence>
<dbReference type="InterPro" id="IPR002347">
    <property type="entry name" value="SDR_fam"/>
</dbReference>
<evidence type="ECO:0000256" key="1">
    <source>
        <dbReference type="ARBA" id="ARBA00004229"/>
    </source>
</evidence>
<dbReference type="InterPro" id="IPR036322">
    <property type="entry name" value="WD40_repeat_dom_sf"/>
</dbReference>
<reference evidence="10 11" key="1">
    <citation type="submission" date="2021-05" db="EMBL/GenBank/DDBJ databases">
        <title>Genome Assembly of Synthetic Allotetraploid Brassica napus Reveals Homoeologous Exchanges between Subgenomes.</title>
        <authorList>
            <person name="Davis J.T."/>
        </authorList>
    </citation>
    <scope>NUCLEOTIDE SEQUENCE [LARGE SCALE GENOMIC DNA]</scope>
    <source>
        <strain evidence="11">cv. Da-Ae</strain>
        <tissue evidence="10">Seedling</tissue>
    </source>
</reference>
<feature type="repeat" description="WD" evidence="6">
    <location>
        <begin position="638"/>
        <end position="670"/>
    </location>
</feature>
<feature type="region of interest" description="Disordered" evidence="7">
    <location>
        <begin position="38"/>
        <end position="61"/>
    </location>
</feature>
<evidence type="ECO:0000256" key="6">
    <source>
        <dbReference type="PROSITE-ProRule" id="PRU00221"/>
    </source>
</evidence>
<keyword evidence="11" id="KW-1185">Reference proteome</keyword>
<accession>A0ABQ8BNR9</accession>
<dbReference type="SMART" id="SM00320">
    <property type="entry name" value="WD40"/>
    <property type="match status" value="6"/>
</dbReference>
<dbReference type="PANTHER" id="PTHR14221">
    <property type="entry name" value="WD REPEAT DOMAIN 44"/>
    <property type="match status" value="1"/>
</dbReference>
<evidence type="ECO:0000313" key="10">
    <source>
        <dbReference type="EMBL" id="KAH0906422.1"/>
    </source>
</evidence>
<dbReference type="PROSITE" id="PS50082">
    <property type="entry name" value="WD_REPEATS_2"/>
    <property type="match status" value="4"/>
</dbReference>
<feature type="repeat" description="WD" evidence="6">
    <location>
        <begin position="453"/>
        <end position="493"/>
    </location>
</feature>
<dbReference type="PROSITE" id="PS00678">
    <property type="entry name" value="WD_REPEATS_1"/>
    <property type="match status" value="1"/>
</dbReference>
<dbReference type="SUPFAM" id="SSF50978">
    <property type="entry name" value="WD40 repeat-like"/>
    <property type="match status" value="1"/>
</dbReference>
<organism evidence="10 11">
    <name type="scientific">Brassica napus</name>
    <name type="common">Rape</name>
    <dbReference type="NCBI Taxonomy" id="3708"/>
    <lineage>
        <taxon>Eukaryota</taxon>
        <taxon>Viridiplantae</taxon>
        <taxon>Streptophyta</taxon>
        <taxon>Embryophyta</taxon>
        <taxon>Tracheophyta</taxon>
        <taxon>Spermatophyta</taxon>
        <taxon>Magnoliopsida</taxon>
        <taxon>eudicotyledons</taxon>
        <taxon>Gunneridae</taxon>
        <taxon>Pentapetalae</taxon>
        <taxon>rosids</taxon>
        <taxon>malvids</taxon>
        <taxon>Brassicales</taxon>
        <taxon>Brassicaceae</taxon>
        <taxon>Brassiceae</taxon>
        <taxon>Brassica</taxon>
    </lineage>
</organism>
<dbReference type="InterPro" id="IPR019775">
    <property type="entry name" value="WD40_repeat_CS"/>
</dbReference>
<dbReference type="InterPro" id="IPR036291">
    <property type="entry name" value="NAD(P)-bd_dom_sf"/>
</dbReference>
<evidence type="ECO:0000256" key="7">
    <source>
        <dbReference type="SAM" id="MobiDB-lite"/>
    </source>
</evidence>
<dbReference type="InterPro" id="IPR040324">
    <property type="entry name" value="WDR44/Dgr2"/>
</dbReference>
<dbReference type="Pfam" id="PF00106">
    <property type="entry name" value="adh_short"/>
    <property type="match status" value="1"/>
</dbReference>
<feature type="transmembrane region" description="Helical" evidence="8">
    <location>
        <begin position="1141"/>
        <end position="1170"/>
    </location>
</feature>
<dbReference type="CDD" id="cd08870">
    <property type="entry name" value="START_STARD2_7-like"/>
    <property type="match status" value="1"/>
</dbReference>
<evidence type="ECO:0000256" key="3">
    <source>
        <dbReference type="ARBA" id="ARBA00022574"/>
    </source>
</evidence>
<feature type="region of interest" description="Disordered" evidence="7">
    <location>
        <begin position="286"/>
        <end position="321"/>
    </location>
</feature>
<dbReference type="InterPro" id="IPR020472">
    <property type="entry name" value="WD40_PAC1"/>
</dbReference>
<gene>
    <name evidence="10" type="ORF">HID58_038249</name>
</gene>
<dbReference type="Gene3D" id="2.130.10.10">
    <property type="entry name" value="YVTN repeat-like/Quinoprotein amine dehydrogenase"/>
    <property type="match status" value="1"/>
</dbReference>
<dbReference type="PRINTS" id="PR00081">
    <property type="entry name" value="GDHRDH"/>
</dbReference>
<evidence type="ECO:0000256" key="4">
    <source>
        <dbReference type="ARBA" id="ARBA00022640"/>
    </source>
</evidence>
<keyword evidence="2" id="KW-0150">Chloroplast</keyword>
<dbReference type="InterPro" id="IPR001680">
    <property type="entry name" value="WD40_rpt"/>
</dbReference>
<evidence type="ECO:0000256" key="5">
    <source>
        <dbReference type="ARBA" id="ARBA00022737"/>
    </source>
</evidence>
<feature type="compositionally biased region" description="Low complexity" evidence="7">
    <location>
        <begin position="1242"/>
        <end position="1256"/>
    </location>
</feature>
<comment type="caution">
    <text evidence="10">The sequence shown here is derived from an EMBL/GenBank/DDBJ whole genome shotgun (WGS) entry which is preliminary data.</text>
</comment>
<dbReference type="Gene3D" id="3.40.50.720">
    <property type="entry name" value="NAD(P)-binding Rossmann-like Domain"/>
    <property type="match status" value="1"/>
</dbReference>
<protein>
    <recommendedName>
        <fullName evidence="9">START domain-containing protein</fullName>
    </recommendedName>
</protein>
<keyword evidence="4" id="KW-0934">Plastid</keyword>
<feature type="repeat" description="WD" evidence="6">
    <location>
        <begin position="493"/>
        <end position="527"/>
    </location>
</feature>
<dbReference type="SUPFAM" id="SSF55961">
    <property type="entry name" value="Bet v1-like"/>
    <property type="match status" value="1"/>
</dbReference>